<dbReference type="SMART" id="SM00255">
    <property type="entry name" value="TIR"/>
    <property type="match status" value="1"/>
</dbReference>
<dbReference type="InterPro" id="IPR035897">
    <property type="entry name" value="Toll_tir_struct_dom_sf"/>
</dbReference>
<name>A0ABS4XY64_9ACTN</name>
<evidence type="ECO:0000256" key="2">
    <source>
        <dbReference type="ARBA" id="ARBA00022737"/>
    </source>
</evidence>
<feature type="repeat" description="WD" evidence="3">
    <location>
        <begin position="1651"/>
        <end position="1692"/>
    </location>
</feature>
<dbReference type="Gene3D" id="3.40.50.10140">
    <property type="entry name" value="Toll/interleukin-1 receptor homology (TIR) domain"/>
    <property type="match status" value="1"/>
</dbReference>
<dbReference type="PROSITE" id="PS00678">
    <property type="entry name" value="WD_REPEATS_1"/>
    <property type="match status" value="2"/>
</dbReference>
<dbReference type="EMBL" id="JAGIOH010000001">
    <property type="protein sequence ID" value="MBP2401255.1"/>
    <property type="molecule type" value="Genomic_DNA"/>
</dbReference>
<dbReference type="GeneID" id="91567599"/>
<dbReference type="InterPro" id="IPR001646">
    <property type="entry name" value="5peptide_repeat"/>
</dbReference>
<dbReference type="PROSITE" id="PS50104">
    <property type="entry name" value="TIR"/>
    <property type="match status" value="1"/>
</dbReference>
<dbReference type="Gene3D" id="2.160.20.80">
    <property type="entry name" value="E3 ubiquitin-protein ligase SopA"/>
    <property type="match status" value="1"/>
</dbReference>
<feature type="repeat" description="WD" evidence="3">
    <location>
        <begin position="1623"/>
        <end position="1650"/>
    </location>
</feature>
<feature type="repeat" description="WD" evidence="3">
    <location>
        <begin position="1735"/>
        <end position="1776"/>
    </location>
</feature>
<keyword evidence="2" id="KW-0677">Repeat</keyword>
<evidence type="ECO:0000259" key="6">
    <source>
        <dbReference type="PROSITE" id="PS50837"/>
    </source>
</evidence>
<dbReference type="InterPro" id="IPR020472">
    <property type="entry name" value="WD40_PAC1"/>
</dbReference>
<feature type="region of interest" description="Disordered" evidence="4">
    <location>
        <begin position="148"/>
        <end position="212"/>
    </location>
</feature>
<feature type="compositionally biased region" description="Low complexity" evidence="4">
    <location>
        <begin position="557"/>
        <end position="571"/>
    </location>
</feature>
<dbReference type="InterPro" id="IPR000157">
    <property type="entry name" value="TIR_dom"/>
</dbReference>
<evidence type="ECO:0000256" key="4">
    <source>
        <dbReference type="SAM" id="MobiDB-lite"/>
    </source>
</evidence>
<dbReference type="InterPro" id="IPR015943">
    <property type="entry name" value="WD40/YVTN_repeat-like_dom_sf"/>
</dbReference>
<dbReference type="Gene3D" id="3.40.50.300">
    <property type="entry name" value="P-loop containing nucleotide triphosphate hydrolases"/>
    <property type="match status" value="1"/>
</dbReference>
<accession>A0ABS4XY64</accession>
<feature type="repeat" description="WD" evidence="3">
    <location>
        <begin position="1693"/>
        <end position="1734"/>
    </location>
</feature>
<dbReference type="SUPFAM" id="SSF50978">
    <property type="entry name" value="WD40 repeat-like"/>
    <property type="match status" value="2"/>
</dbReference>
<feature type="repeat" description="WD" evidence="3">
    <location>
        <begin position="1859"/>
        <end position="1891"/>
    </location>
</feature>
<dbReference type="InterPro" id="IPR007111">
    <property type="entry name" value="NACHT_NTPase"/>
</dbReference>
<dbReference type="Pfam" id="PF05729">
    <property type="entry name" value="NACHT"/>
    <property type="match status" value="1"/>
</dbReference>
<dbReference type="InterPro" id="IPR050505">
    <property type="entry name" value="WDR55/POC1"/>
</dbReference>
<evidence type="ECO:0000259" key="5">
    <source>
        <dbReference type="PROSITE" id="PS50104"/>
    </source>
</evidence>
<feature type="repeat" description="WD" evidence="3">
    <location>
        <begin position="1380"/>
        <end position="1421"/>
    </location>
</feature>
<dbReference type="Pfam" id="PF13676">
    <property type="entry name" value="TIR_2"/>
    <property type="match status" value="1"/>
</dbReference>
<keyword evidence="1 3" id="KW-0853">WD repeat</keyword>
<dbReference type="PROSITE" id="PS50837">
    <property type="entry name" value="NACHT"/>
    <property type="match status" value="1"/>
</dbReference>
<feature type="compositionally biased region" description="Low complexity" evidence="4">
    <location>
        <begin position="160"/>
        <end position="179"/>
    </location>
</feature>
<dbReference type="PRINTS" id="PR00320">
    <property type="entry name" value="GPROTEINBRPT"/>
</dbReference>
<dbReference type="SUPFAM" id="SSF56300">
    <property type="entry name" value="Metallo-dependent phosphatases"/>
    <property type="match status" value="1"/>
</dbReference>
<evidence type="ECO:0000256" key="1">
    <source>
        <dbReference type="ARBA" id="ARBA00022574"/>
    </source>
</evidence>
<sequence length="2002" mass="215729">MVLRQELAGQQRPLDFFISYSPADERWAAWIAWTLEEAGYRTVIQAWDFVPGTNFVDFMDRGVSESVAVIAVLSRHYERSRYGRMEWQAALRADPDAPERRLITVRVEDIPVEGLLATITYVDLVAVHDTAAARDLLLTRVGQALDGRARPAEHPGFPGGPTASPGAGPGAPGAIASIPRPLSDRQLGSPGWAGRRRPASPPGYPQAAEENHHREAVSVLHLAGPGFGRGADPAELQAAVWGDLVELTDAGAPAPDLLVVTGDLTASGSPRECDQALTFLTGLRSRLGLAADRLAVVPGGQDVSQAACRAYFSTCEADEMQPRPPYWPKWRHYARLFQELYQGLDAVFDSDQPWTLFPVPALRTVVAGINSSMAYSHRPDDQYGWLGPEQAAWFAQALRPYEQEGWLRIGALRHPPGALRPLDGAAPVPARESGLGPRRGPEGGPGVGGRRPGTAPLRDSDVLARLTGPRLHLLLHGPAGDPRAADASPTAAALPLASGELPVLGAAAPARHQLLRLTRDGLTRWPERPGREPWAYASEWRGARRAFGPPQPPPAPGTEAPAAAGATPGTPADEDGAGQTVAGPEARTVEGPLDALVARVADVCRIRHEGVQLRRIPGDVPGLLATWTESGFVRQQRVAVCVGTPHAEDIDRFIDHIYASDTEPDAELVHDGPPPPRELRERARRRGVLIRSFTEFQGLLDLRGYVAAQTERLSTDLQYQPGLYLPQRYREIERLGGAERDGLVEDLLRLLEADHGRFVLLLGDFGHGKTFALRELARRLPEELPHLVPLLIQLSALDKAHTLDGLVAAHLASHGVDTIDLRAFRYMLRQGRIVLLFDGFDELVNQVSYDRAADHLQVLLDAAVDSAKIVVSSRTQHFRSQAQVLTALGERVGLLPQRRVLALQEFSPQQIRTYLVNRYGDEHAADRRVRLLEGIPDLFALCRNPRLLSFVADLDHERLRAVAGAGRALSPAGLYEEVFTSWLRFEERRGQGNPGSPPGLSLRELWRAVTTLALRLWESGEGALRLDELTDVAEALSGLADSRLSVGQAAHAVGSGSLLVRTDEGLFQFIHGSVVEWLVAREAAARLGHGDRGEVGLLARRPLSQLAVEFLCDLADHRACQQWAERTLADGTAPEARGRACEDDETARANAVKILSRLRVPAHTDLRGALLAGEDLSYRDFSGVDLTRADLTDASLVGADLSGAVLRDTRLTGTRLDDAHLTGADLRGADVRGARLIGTDLRGARLDGSRWHQAALINAEFDPAAPATPELSTAAIAPGLSVGTGFRPAAVGVPYGFDMRTSRLPEPVSYSPGGELLALGSEDGGVLVCDAATGTALRTLQGHMGRVYAVKFRGRVLATGGADGVVRLWDPISGTCRHRLEVHPDGVWPVSLDPSGDRLATGDAEGTVTLWDTADGTVTHRLPGHRAPVYTAVFSPDGGLLVTGDAAASVRLWDTGSGRLLGELEGHRGAVYRARFSPDGTLVATGDMGDDDHGTVRIWDAGTLRLSHELTGHTGRVYTLDFHPGGRLLASGDTEGRVHLWDPVTGTPAGAPLEVAGAVYQVVFDPEGTVLAAGGSDGAVRLWRITQRPEGWSVVPLRQRPPDHQGSVWACRFRPGDGTGAQESGPLLVTVGNDGVVRLWDTSTGQGRRILRGHGRKVASLAFSADGSHLAACGNDGLVRLWDPATGRRVRELAGHNDRLVSAVFNPAGPVLATSSSDGDVYLWNAVTGEYQREIDAETDHVWAEAFSADGEVLATANDDDTVRLWYRSTGAHVATFAQHRGRVRSIAFHADGSRLATGCDDRFVRLWDLTEHRLTAELDGHTDRVYAVVFGPGDDWLASASWDGQAIVWRDGRPRHRLTGHTGRLWTAAAHPSRPLLATAGDDRVIRLWNPLYGFETGRLSGHTGRILAVAFSPDGSLLASGGEDGTVRLWSVPAEGEPTPRATLIGVPGGWAALAPSGGYKYDGDIAGEFWHVVGMCRFEPGELDDHLPGVRRLATDDPI</sequence>
<dbReference type="Gene3D" id="3.60.21.10">
    <property type="match status" value="1"/>
</dbReference>
<feature type="region of interest" description="Disordered" evidence="4">
    <location>
        <begin position="544"/>
        <end position="587"/>
    </location>
</feature>
<dbReference type="InterPro" id="IPR036322">
    <property type="entry name" value="WD40_repeat_dom_sf"/>
</dbReference>
<dbReference type="InterPro" id="IPR019775">
    <property type="entry name" value="WD40_repeat_CS"/>
</dbReference>
<dbReference type="PROSITE" id="PS50082">
    <property type="entry name" value="WD_REPEATS_2"/>
    <property type="match status" value="13"/>
</dbReference>
<dbReference type="Gene3D" id="2.130.10.10">
    <property type="entry name" value="YVTN repeat-like/Quinoprotein amine dehydrogenase"/>
    <property type="match status" value="5"/>
</dbReference>
<organism evidence="7 8">
    <name type="scientific">Streptomyces syringium</name>
    <dbReference type="NCBI Taxonomy" id="76729"/>
    <lineage>
        <taxon>Bacteria</taxon>
        <taxon>Bacillati</taxon>
        <taxon>Actinomycetota</taxon>
        <taxon>Actinomycetes</taxon>
        <taxon>Kitasatosporales</taxon>
        <taxon>Streptomycetaceae</taxon>
        <taxon>Streptomyces</taxon>
    </lineage>
</organism>
<dbReference type="SUPFAM" id="SSF52200">
    <property type="entry name" value="Toll/Interleukin receptor TIR domain"/>
    <property type="match status" value="1"/>
</dbReference>
<feature type="repeat" description="WD" evidence="3">
    <location>
        <begin position="1559"/>
        <end position="1585"/>
    </location>
</feature>
<dbReference type="Proteomes" id="UP001519291">
    <property type="component" value="Unassembled WGS sequence"/>
</dbReference>
<gene>
    <name evidence="7" type="ORF">JO379_000724</name>
</gene>
<feature type="compositionally biased region" description="Gly residues" evidence="4">
    <location>
        <begin position="442"/>
        <end position="451"/>
    </location>
</feature>
<feature type="repeat" description="WD" evidence="3">
    <location>
        <begin position="1510"/>
        <end position="1542"/>
    </location>
</feature>
<dbReference type="PANTHER" id="PTHR44019">
    <property type="entry name" value="WD REPEAT-CONTAINING PROTEIN 55"/>
    <property type="match status" value="1"/>
</dbReference>
<dbReference type="SMART" id="SM00320">
    <property type="entry name" value="WD40"/>
    <property type="match status" value="14"/>
</dbReference>
<feature type="region of interest" description="Disordered" evidence="4">
    <location>
        <begin position="422"/>
        <end position="457"/>
    </location>
</feature>
<feature type="repeat" description="WD" evidence="3">
    <location>
        <begin position="1901"/>
        <end position="1934"/>
    </location>
</feature>
<dbReference type="InterPro" id="IPR027417">
    <property type="entry name" value="P-loop_NTPase"/>
</dbReference>
<dbReference type="InterPro" id="IPR029052">
    <property type="entry name" value="Metallo-depent_PP-like"/>
</dbReference>
<evidence type="ECO:0000313" key="7">
    <source>
        <dbReference type="EMBL" id="MBP2401255.1"/>
    </source>
</evidence>
<evidence type="ECO:0000313" key="8">
    <source>
        <dbReference type="Proteomes" id="UP001519291"/>
    </source>
</evidence>
<dbReference type="PROSITE" id="PS50294">
    <property type="entry name" value="WD_REPEATS_REGION"/>
    <property type="match status" value="12"/>
</dbReference>
<reference evidence="7 8" key="1">
    <citation type="submission" date="2021-03" db="EMBL/GenBank/DDBJ databases">
        <title>Sequencing the genomes of 1000 actinobacteria strains.</title>
        <authorList>
            <person name="Klenk H.-P."/>
        </authorList>
    </citation>
    <scope>NUCLEOTIDE SEQUENCE [LARGE SCALE GENOMIC DNA]</scope>
    <source>
        <strain evidence="7 8">DSM 41480</strain>
    </source>
</reference>
<proteinExistence type="predicted"/>
<dbReference type="InterPro" id="IPR054571">
    <property type="entry name" value="NA-iREase3_dom"/>
</dbReference>
<evidence type="ECO:0000256" key="3">
    <source>
        <dbReference type="PROSITE-ProRule" id="PRU00221"/>
    </source>
</evidence>
<keyword evidence="8" id="KW-1185">Reference proteome</keyword>
<feature type="repeat" description="WD" evidence="3">
    <location>
        <begin position="1777"/>
        <end position="1818"/>
    </location>
</feature>
<dbReference type="InterPro" id="IPR001680">
    <property type="entry name" value="WD40_rpt"/>
</dbReference>
<dbReference type="Pfam" id="PF00400">
    <property type="entry name" value="WD40"/>
    <property type="match status" value="14"/>
</dbReference>
<protein>
    <submittedName>
        <fullName evidence="7">WD40 repeat protein</fullName>
    </submittedName>
</protein>
<feature type="repeat" description="WD" evidence="3">
    <location>
        <begin position="1422"/>
        <end position="1463"/>
    </location>
</feature>
<dbReference type="Pfam" id="PF00805">
    <property type="entry name" value="Pentapeptide"/>
    <property type="match status" value="1"/>
</dbReference>
<comment type="caution">
    <text evidence="7">The sequence shown here is derived from an EMBL/GenBank/DDBJ whole genome shotgun (WGS) entry which is preliminary data.</text>
</comment>
<feature type="repeat" description="WD" evidence="3">
    <location>
        <begin position="1340"/>
        <end position="1370"/>
    </location>
</feature>
<dbReference type="Pfam" id="PF22739">
    <property type="entry name" value="NA-iREase3"/>
    <property type="match status" value="1"/>
</dbReference>
<dbReference type="RefSeq" id="WP_209513813.1">
    <property type="nucleotide sequence ID" value="NZ_JAGIOH010000001.1"/>
</dbReference>
<dbReference type="SUPFAM" id="SSF52540">
    <property type="entry name" value="P-loop containing nucleoside triphosphate hydrolases"/>
    <property type="match status" value="1"/>
</dbReference>
<feature type="domain" description="TIR" evidence="5">
    <location>
        <begin position="12"/>
        <end position="145"/>
    </location>
</feature>
<dbReference type="SUPFAM" id="SSF141571">
    <property type="entry name" value="Pentapeptide repeat-like"/>
    <property type="match status" value="1"/>
</dbReference>
<feature type="domain" description="NACHT" evidence="6">
    <location>
        <begin position="757"/>
        <end position="875"/>
    </location>
</feature>
<dbReference type="PANTHER" id="PTHR44019:SF8">
    <property type="entry name" value="POC1 CENTRIOLAR PROTEIN HOMOLOG"/>
    <property type="match status" value="1"/>
</dbReference>
<feature type="repeat" description="WD" evidence="3">
    <location>
        <begin position="1819"/>
        <end position="1850"/>
    </location>
</feature>
<dbReference type="CDD" id="cd00200">
    <property type="entry name" value="WD40"/>
    <property type="match status" value="2"/>
</dbReference>